<evidence type="ECO:0000256" key="3">
    <source>
        <dbReference type="ARBA" id="ARBA00022723"/>
    </source>
</evidence>
<evidence type="ECO:0000256" key="5">
    <source>
        <dbReference type="ARBA" id="ARBA00022842"/>
    </source>
</evidence>
<dbReference type="SUPFAM" id="SSF55811">
    <property type="entry name" value="Nudix"/>
    <property type="match status" value="1"/>
</dbReference>
<evidence type="ECO:0000259" key="8">
    <source>
        <dbReference type="PROSITE" id="PS51462"/>
    </source>
</evidence>
<dbReference type="InterPro" id="IPR015797">
    <property type="entry name" value="NUDIX_hydrolase-like_dom_sf"/>
</dbReference>
<dbReference type="Proteomes" id="UP000463224">
    <property type="component" value="Unassembled WGS sequence"/>
</dbReference>
<dbReference type="PANTHER" id="PTHR12318:SF0">
    <property type="entry name" value="ACYL-COENZYME A DIPHOSPHATASE NUDT19"/>
    <property type="match status" value="1"/>
</dbReference>
<proteinExistence type="predicted"/>
<dbReference type="InterPro" id="IPR039121">
    <property type="entry name" value="NUDT19"/>
</dbReference>
<organism evidence="9 10">
    <name type="scientific">Nitratireductor arenosus</name>
    <dbReference type="NCBI Taxonomy" id="2682096"/>
    <lineage>
        <taxon>Bacteria</taxon>
        <taxon>Pseudomonadati</taxon>
        <taxon>Pseudomonadota</taxon>
        <taxon>Alphaproteobacteria</taxon>
        <taxon>Hyphomicrobiales</taxon>
        <taxon>Phyllobacteriaceae</taxon>
        <taxon>Nitratireductor</taxon>
    </lineage>
</organism>
<keyword evidence="6" id="KW-0464">Manganese</keyword>
<dbReference type="GO" id="GO:0016818">
    <property type="term" value="F:hydrolase activity, acting on acid anhydrides, in phosphorus-containing anhydrides"/>
    <property type="evidence" value="ECO:0007669"/>
    <property type="project" value="InterPro"/>
</dbReference>
<dbReference type="EMBL" id="WPHG01000004">
    <property type="protein sequence ID" value="MVA98923.1"/>
    <property type="molecule type" value="Genomic_DNA"/>
</dbReference>
<evidence type="ECO:0000256" key="2">
    <source>
        <dbReference type="ARBA" id="ARBA00001946"/>
    </source>
</evidence>
<dbReference type="Gene3D" id="3.90.79.10">
    <property type="entry name" value="Nucleoside Triphosphate Pyrophosphohydrolase"/>
    <property type="match status" value="1"/>
</dbReference>
<evidence type="ECO:0000313" key="10">
    <source>
        <dbReference type="Proteomes" id="UP000463224"/>
    </source>
</evidence>
<keyword evidence="10" id="KW-1185">Reference proteome</keyword>
<accession>A0A844QLN7</accession>
<keyword evidence="3" id="KW-0479">Metal-binding</keyword>
<dbReference type="PROSITE" id="PS51462">
    <property type="entry name" value="NUDIX"/>
    <property type="match status" value="1"/>
</dbReference>
<evidence type="ECO:0000313" key="9">
    <source>
        <dbReference type="EMBL" id="MVA98923.1"/>
    </source>
</evidence>
<comment type="caution">
    <text evidence="9">The sequence shown here is derived from an EMBL/GenBank/DDBJ whole genome shotgun (WGS) entry which is preliminary data.</text>
</comment>
<reference evidence="9 10" key="1">
    <citation type="submission" date="2019-12" db="EMBL/GenBank/DDBJ databases">
        <title>Nitratireductor arenosus sp. nov., Isolated from sea sand, Jeju island, South Korea.</title>
        <authorList>
            <person name="Kim W."/>
        </authorList>
    </citation>
    <scope>NUCLEOTIDE SEQUENCE [LARGE SCALE GENOMIC DNA]</scope>
    <source>
        <strain evidence="9 10">CAU 1489</strain>
    </source>
</reference>
<evidence type="ECO:0000256" key="4">
    <source>
        <dbReference type="ARBA" id="ARBA00022801"/>
    </source>
</evidence>
<dbReference type="PANTHER" id="PTHR12318">
    <property type="entry name" value="TESTOSTERONE-REGULATED PROTEIN RP2"/>
    <property type="match status" value="1"/>
</dbReference>
<gene>
    <name evidence="9" type="ORF">GN330_16880</name>
</gene>
<feature type="domain" description="Nudix hydrolase" evidence="8">
    <location>
        <begin position="37"/>
        <end position="228"/>
    </location>
</feature>
<comment type="cofactor">
    <cofactor evidence="1">
        <name>Mn(2+)</name>
        <dbReference type="ChEBI" id="CHEBI:29035"/>
    </cofactor>
</comment>
<feature type="compositionally biased region" description="Basic and acidic residues" evidence="7">
    <location>
        <begin position="1"/>
        <end position="27"/>
    </location>
</feature>
<sequence>MSGRKREGINVKDGMSRADVDRAESKDFALGGKPMRPRDAATLILLDRDGAEIRVLLGRRHRAHAFMPGKFVFPGGRTDPTDSRVAIAAPLHPDEENRIAGSGGRATPARARAIALSAIREAYEEAGLLIGRREPFETRHSGWQGFAEHGVQPALDRLRFIARAITPPGRVRRFDTRFLAAWRSDVACELENGGPTDELEGLVWLPLSQAREADIPAITRTVLDELQARLKDDPELEPGRQAPFYRMLHNRFVRTVV</sequence>
<feature type="region of interest" description="Disordered" evidence="7">
    <location>
        <begin position="1"/>
        <end position="33"/>
    </location>
</feature>
<protein>
    <submittedName>
        <fullName evidence="9">NUDIX hydrolase</fullName>
    </submittedName>
</protein>
<dbReference type="GO" id="GO:0046872">
    <property type="term" value="F:metal ion binding"/>
    <property type="evidence" value="ECO:0007669"/>
    <property type="project" value="UniProtKB-KW"/>
</dbReference>
<evidence type="ECO:0000256" key="7">
    <source>
        <dbReference type="SAM" id="MobiDB-lite"/>
    </source>
</evidence>
<name>A0A844QLN7_9HYPH</name>
<comment type="cofactor">
    <cofactor evidence="2">
        <name>Mg(2+)</name>
        <dbReference type="ChEBI" id="CHEBI:18420"/>
    </cofactor>
</comment>
<dbReference type="AlphaFoldDB" id="A0A844QLN7"/>
<keyword evidence="5" id="KW-0460">Magnesium</keyword>
<evidence type="ECO:0000256" key="6">
    <source>
        <dbReference type="ARBA" id="ARBA00023211"/>
    </source>
</evidence>
<dbReference type="CDD" id="cd18870">
    <property type="entry name" value="NUDIX_AcylCoAdiphos_Nudt19"/>
    <property type="match status" value="1"/>
</dbReference>
<evidence type="ECO:0000256" key="1">
    <source>
        <dbReference type="ARBA" id="ARBA00001936"/>
    </source>
</evidence>
<keyword evidence="4 9" id="KW-0378">Hydrolase</keyword>
<dbReference type="InterPro" id="IPR000086">
    <property type="entry name" value="NUDIX_hydrolase_dom"/>
</dbReference>